<dbReference type="InterPro" id="IPR029069">
    <property type="entry name" value="HotDog_dom_sf"/>
</dbReference>
<dbReference type="AlphaFoldDB" id="A0A562E2J1"/>
<feature type="domain" description="Thioesterase" evidence="3">
    <location>
        <begin position="186"/>
        <end position="259"/>
    </location>
</feature>
<dbReference type="SUPFAM" id="SSF54637">
    <property type="entry name" value="Thioesterase/thiol ester dehydrase-isomerase"/>
    <property type="match status" value="2"/>
</dbReference>
<evidence type="ECO:0000256" key="2">
    <source>
        <dbReference type="ARBA" id="ARBA00022801"/>
    </source>
</evidence>
<dbReference type="PANTHER" id="PTHR21660">
    <property type="entry name" value="THIOESTERASE SUPERFAMILY MEMBER-RELATED"/>
    <property type="match status" value="1"/>
</dbReference>
<gene>
    <name evidence="4" type="ORF">L618_002700000310</name>
</gene>
<dbReference type="NCBIfam" id="TIGR00369">
    <property type="entry name" value="unchar_dom_1"/>
    <property type="match status" value="1"/>
</dbReference>
<evidence type="ECO:0000313" key="4">
    <source>
        <dbReference type="EMBL" id="TWH16252.1"/>
    </source>
</evidence>
<dbReference type="GO" id="GO:0047617">
    <property type="term" value="F:fatty acyl-CoA hydrolase activity"/>
    <property type="evidence" value="ECO:0007669"/>
    <property type="project" value="InterPro"/>
</dbReference>
<comment type="similarity">
    <text evidence="1">Belongs to the thioesterase PaaI family.</text>
</comment>
<dbReference type="InterPro" id="IPR003736">
    <property type="entry name" value="PAAI_dom"/>
</dbReference>
<keyword evidence="2" id="KW-0378">Hydrolase</keyword>
<dbReference type="InterPro" id="IPR006683">
    <property type="entry name" value="Thioestr_dom"/>
</dbReference>
<comment type="caution">
    <text evidence="4">The sequence shown here is derived from an EMBL/GenBank/DDBJ whole genome shotgun (WGS) entry which is preliminary data.</text>
</comment>
<dbReference type="InterPro" id="IPR039298">
    <property type="entry name" value="ACOT13"/>
</dbReference>
<evidence type="ECO:0000313" key="5">
    <source>
        <dbReference type="Proteomes" id="UP000317573"/>
    </source>
</evidence>
<sequence length="270" mass="28381">MTTDNPTALRFFSTGAERLFRVADVTGDDSHGLTEMHTGPWLADELGRPCRGTLGVVMDDVMGHLVSGVMPEGFWAVSTEIHLDFVEDPPVDGSVLRAESWVLGRSARAGLAGGRIVDAQGQLIASGTTRLQTVPLADPPGAPEISPDDLDSRLRARSIVDLLDVEYARGASGIEFGPSPMLANPMGNIHGGVLLCASEITGSAALAADAGFRTTSIQISYLRPCPSDEPVTFAPKVIHRGRSLGVVEVSSRNTAGKTCTTATITCSAIR</sequence>
<dbReference type="Gene3D" id="3.10.129.10">
    <property type="entry name" value="Hotdog Thioesterase"/>
    <property type="match status" value="2"/>
</dbReference>
<evidence type="ECO:0000259" key="3">
    <source>
        <dbReference type="Pfam" id="PF03061"/>
    </source>
</evidence>
<protein>
    <submittedName>
        <fullName evidence="4">Uncharacterized protein (TIGR00369 family)</fullName>
    </submittedName>
</protein>
<dbReference type="PANTHER" id="PTHR21660:SF1">
    <property type="entry name" value="ACYL-COENZYME A THIOESTERASE 13"/>
    <property type="match status" value="1"/>
</dbReference>
<organism evidence="4 5">
    <name type="scientific">Rhodococcus rhodochrous J45</name>
    <dbReference type="NCBI Taxonomy" id="935266"/>
    <lineage>
        <taxon>Bacteria</taxon>
        <taxon>Bacillati</taxon>
        <taxon>Actinomycetota</taxon>
        <taxon>Actinomycetes</taxon>
        <taxon>Mycobacteriales</taxon>
        <taxon>Nocardiaceae</taxon>
        <taxon>Rhodococcus</taxon>
    </lineage>
</organism>
<dbReference type="Pfam" id="PF03061">
    <property type="entry name" value="4HBT"/>
    <property type="match status" value="1"/>
</dbReference>
<name>A0A562E2J1_RHORH</name>
<evidence type="ECO:0000256" key="1">
    <source>
        <dbReference type="ARBA" id="ARBA00008324"/>
    </source>
</evidence>
<reference evidence="4 5" key="1">
    <citation type="submission" date="2019-07" db="EMBL/GenBank/DDBJ databases">
        <title>Genome sequencing of lignin-degrading bacterial isolates.</title>
        <authorList>
            <person name="Gladden J."/>
        </authorList>
    </citation>
    <scope>NUCLEOTIDE SEQUENCE [LARGE SCALE GENOMIC DNA]</scope>
    <source>
        <strain evidence="4 5">J45</strain>
    </source>
</reference>
<proteinExistence type="inferred from homology"/>
<dbReference type="Proteomes" id="UP000317573">
    <property type="component" value="Unassembled WGS sequence"/>
</dbReference>
<dbReference type="EMBL" id="VLJT01000025">
    <property type="protein sequence ID" value="TWH16252.1"/>
    <property type="molecule type" value="Genomic_DNA"/>
</dbReference>
<accession>A0A562E2J1</accession>
<dbReference type="CDD" id="cd03443">
    <property type="entry name" value="PaaI_thioesterase"/>
    <property type="match status" value="2"/>
</dbReference>